<comment type="similarity">
    <text evidence="1">Belongs to the N(4)/N(6)-methyltransferase family. N(4) subfamily.</text>
</comment>
<dbReference type="InterPro" id="IPR029063">
    <property type="entry name" value="SAM-dependent_MTases_sf"/>
</dbReference>
<dbReference type="SUPFAM" id="SSF53335">
    <property type="entry name" value="S-adenosyl-L-methionine-dependent methyltransferases"/>
    <property type="match status" value="1"/>
</dbReference>
<comment type="caution">
    <text evidence="8">The sequence shown here is derived from an EMBL/GenBank/DDBJ whole genome shotgun (WGS) entry which is preliminary data.</text>
</comment>
<proteinExistence type="inferred from homology"/>
<evidence type="ECO:0000256" key="1">
    <source>
        <dbReference type="ARBA" id="ARBA00010203"/>
    </source>
</evidence>
<evidence type="ECO:0000256" key="4">
    <source>
        <dbReference type="ARBA" id="ARBA00022679"/>
    </source>
</evidence>
<keyword evidence="6" id="KW-0680">Restriction system</keyword>
<evidence type="ECO:0000256" key="6">
    <source>
        <dbReference type="ARBA" id="ARBA00022747"/>
    </source>
</evidence>
<dbReference type="Gene3D" id="3.40.50.150">
    <property type="entry name" value="Vaccinia Virus protein VP39"/>
    <property type="match status" value="2"/>
</dbReference>
<dbReference type="Proteomes" id="UP001081283">
    <property type="component" value="Unassembled WGS sequence"/>
</dbReference>
<comment type="catalytic activity">
    <reaction evidence="7">
        <text>a 2'-deoxycytidine in DNA + S-adenosyl-L-methionine = an N(4)-methyl-2'-deoxycytidine in DNA + S-adenosyl-L-homocysteine + H(+)</text>
        <dbReference type="Rhea" id="RHEA:16857"/>
        <dbReference type="Rhea" id="RHEA-COMP:11369"/>
        <dbReference type="Rhea" id="RHEA-COMP:13674"/>
        <dbReference type="ChEBI" id="CHEBI:15378"/>
        <dbReference type="ChEBI" id="CHEBI:57856"/>
        <dbReference type="ChEBI" id="CHEBI:59789"/>
        <dbReference type="ChEBI" id="CHEBI:85452"/>
        <dbReference type="ChEBI" id="CHEBI:137933"/>
        <dbReference type="EC" id="2.1.1.113"/>
    </reaction>
</comment>
<evidence type="ECO:0000256" key="5">
    <source>
        <dbReference type="ARBA" id="ARBA00022691"/>
    </source>
</evidence>
<evidence type="ECO:0000256" key="7">
    <source>
        <dbReference type="ARBA" id="ARBA00049120"/>
    </source>
</evidence>
<keyword evidence="5" id="KW-0949">S-adenosyl-L-methionine</keyword>
<evidence type="ECO:0000256" key="3">
    <source>
        <dbReference type="ARBA" id="ARBA00022603"/>
    </source>
</evidence>
<keyword evidence="3" id="KW-0489">Methyltransferase</keyword>
<evidence type="ECO:0000313" key="8">
    <source>
        <dbReference type="EMBL" id="MCY0093165.1"/>
    </source>
</evidence>
<protein>
    <recommendedName>
        <fullName evidence="2">site-specific DNA-methyltransferase (cytosine-N(4)-specific)</fullName>
        <ecNumber evidence="2">2.1.1.113</ecNumber>
    </recommendedName>
</protein>
<gene>
    <name evidence="8" type="ORF">OEG82_03815</name>
</gene>
<accession>A0ABT3YBM6</accession>
<keyword evidence="4" id="KW-0808">Transferase</keyword>
<dbReference type="RefSeq" id="WP_267611149.1">
    <property type="nucleotide sequence ID" value="NZ_JAOVZQ010000001.1"/>
</dbReference>
<evidence type="ECO:0000313" key="9">
    <source>
        <dbReference type="Proteomes" id="UP001081283"/>
    </source>
</evidence>
<dbReference type="PROSITE" id="PS00093">
    <property type="entry name" value="N4_MTASE"/>
    <property type="match status" value="1"/>
</dbReference>
<dbReference type="EC" id="2.1.1.113" evidence="2"/>
<name>A0ABT3YBM6_9HYPH</name>
<keyword evidence="9" id="KW-1185">Reference proteome</keyword>
<evidence type="ECO:0000256" key="2">
    <source>
        <dbReference type="ARBA" id="ARBA00012185"/>
    </source>
</evidence>
<organism evidence="8 9">
    <name type="scientific">Hoeflea ulvae</name>
    <dbReference type="NCBI Taxonomy" id="2983764"/>
    <lineage>
        <taxon>Bacteria</taxon>
        <taxon>Pseudomonadati</taxon>
        <taxon>Pseudomonadota</taxon>
        <taxon>Alphaproteobacteria</taxon>
        <taxon>Hyphomicrobiales</taxon>
        <taxon>Rhizobiaceae</taxon>
        <taxon>Hoeflea</taxon>
    </lineage>
</organism>
<reference evidence="8" key="1">
    <citation type="submission" date="2022-10" db="EMBL/GenBank/DDBJ databases">
        <title>Hoeflea sp. J2-29, isolated from marine algae.</title>
        <authorList>
            <person name="Kristyanto S."/>
            <person name="Kim J.M."/>
            <person name="Jeon C.O."/>
        </authorList>
    </citation>
    <scope>NUCLEOTIDE SEQUENCE</scope>
    <source>
        <strain evidence="8">J2-29</strain>
    </source>
</reference>
<dbReference type="InterPro" id="IPR017985">
    <property type="entry name" value="MeTrfase_CN4_CS"/>
</dbReference>
<dbReference type="EMBL" id="JAOVZQ010000001">
    <property type="protein sequence ID" value="MCY0093165.1"/>
    <property type="molecule type" value="Genomic_DNA"/>
</dbReference>
<sequence length="394" mass="43749">MKHIHPFPARMAPEIALYKIQMMSPGDTILDPMAGSGMVLSQAARNGVRAVGIDMDPLAELIARVGATPVNEKEVTSALEMLLEECSRTSDTVCLPWMDEHQETSDFAEFWFAPMQRRQLRKLSFNLIVNPIPVSAHVADILKVALSRLIVTKEPKASLARDTAHSRPHRTIIENSFDILAALPASLAHILSALDADGIEVPAQTHLGDARNLTVVENDSIDCIVTSPPYLNAIDYMRGHRLSLVWLGYDLVRLRSIRSTSIGAERALNVSLATDFDVLLAQLGLAELNLKNKRMLDRYFVDLTAQTKEAYRVLKPGAIGTYVIGNSTIRGTYVQNSELLKRAAMLAGFIVVNETEREIPNHRRYMPMFGQAGNSLASRMRTEHVVDFQKPKVQ</sequence>